<dbReference type="Proteomes" id="UP000051063">
    <property type="component" value="Unassembled WGS sequence"/>
</dbReference>
<evidence type="ECO:0000313" key="4">
    <source>
        <dbReference type="EMBL" id="KQL44782.1"/>
    </source>
</evidence>
<dbReference type="CDD" id="cd04301">
    <property type="entry name" value="NAT_SF"/>
    <property type="match status" value="1"/>
</dbReference>
<dbReference type="PROSITE" id="PS51186">
    <property type="entry name" value="GNAT"/>
    <property type="match status" value="1"/>
</dbReference>
<dbReference type="InterPro" id="IPR050832">
    <property type="entry name" value="Bact_Acetyltransf"/>
</dbReference>
<evidence type="ECO:0000256" key="1">
    <source>
        <dbReference type="ARBA" id="ARBA00022679"/>
    </source>
</evidence>
<sequence>MSESYPITIRDAHAGDRELLEKHLIEAYQQYEQKLSTKRWEMYKEEMKKSVAGDRTFAFLVAGLGDEIVGSVQLFASSEAAYGKPELAIDSPIIRFLAVSPRARGKGIAVQLIRESIQRSLAVGASTLHLHTTDMMETAVKLYERLGFERAVDKDFFNGEATVKSYRLRLTKENGLFLSIGAQ</sequence>
<keyword evidence="2" id="KW-0012">Acyltransferase</keyword>
<evidence type="ECO:0000259" key="3">
    <source>
        <dbReference type="PROSITE" id="PS51186"/>
    </source>
</evidence>
<organism evidence="4 5">
    <name type="scientific">Brevibacillus choshinensis</name>
    <dbReference type="NCBI Taxonomy" id="54911"/>
    <lineage>
        <taxon>Bacteria</taxon>
        <taxon>Bacillati</taxon>
        <taxon>Bacillota</taxon>
        <taxon>Bacilli</taxon>
        <taxon>Bacillales</taxon>
        <taxon>Paenibacillaceae</taxon>
        <taxon>Brevibacillus</taxon>
    </lineage>
</organism>
<dbReference type="Gene3D" id="3.40.630.30">
    <property type="match status" value="1"/>
</dbReference>
<comment type="caution">
    <text evidence="4">The sequence shown here is derived from an EMBL/GenBank/DDBJ whole genome shotgun (WGS) entry which is preliminary data.</text>
</comment>
<dbReference type="InterPro" id="IPR000182">
    <property type="entry name" value="GNAT_dom"/>
</dbReference>
<evidence type="ECO:0000256" key="2">
    <source>
        <dbReference type="ARBA" id="ARBA00023315"/>
    </source>
</evidence>
<gene>
    <name evidence="4" type="ORF">AN963_25815</name>
</gene>
<accession>A0ABR5N2P4</accession>
<dbReference type="Pfam" id="PF00583">
    <property type="entry name" value="Acetyltransf_1"/>
    <property type="match status" value="1"/>
</dbReference>
<dbReference type="InterPro" id="IPR016181">
    <property type="entry name" value="Acyl_CoA_acyltransferase"/>
</dbReference>
<keyword evidence="5" id="KW-1185">Reference proteome</keyword>
<protein>
    <submittedName>
        <fullName evidence="4">GCN5 family acetyltransferase</fullName>
    </submittedName>
</protein>
<dbReference type="PANTHER" id="PTHR43877:SF2">
    <property type="entry name" value="AMINOALKYLPHOSPHONATE N-ACETYLTRANSFERASE-RELATED"/>
    <property type="match status" value="1"/>
</dbReference>
<keyword evidence="1" id="KW-0808">Transferase</keyword>
<dbReference type="SUPFAM" id="SSF55729">
    <property type="entry name" value="Acyl-CoA N-acyltransferases (Nat)"/>
    <property type="match status" value="1"/>
</dbReference>
<evidence type="ECO:0000313" key="5">
    <source>
        <dbReference type="Proteomes" id="UP000051063"/>
    </source>
</evidence>
<reference evidence="4 5" key="1">
    <citation type="submission" date="2015-09" db="EMBL/GenBank/DDBJ databases">
        <title>Genome sequencing project for genomic taxonomy and phylogenomics of Bacillus-like bacteria.</title>
        <authorList>
            <person name="Liu B."/>
            <person name="Wang J."/>
            <person name="Zhu Y."/>
            <person name="Liu G."/>
            <person name="Chen Q."/>
            <person name="Chen Z."/>
            <person name="Lan J."/>
            <person name="Che J."/>
            <person name="Ge C."/>
            <person name="Shi H."/>
            <person name="Pan Z."/>
            <person name="Liu X."/>
        </authorList>
    </citation>
    <scope>NUCLEOTIDE SEQUENCE [LARGE SCALE GENOMIC DNA]</scope>
    <source>
        <strain evidence="4 5">DSM 8552</strain>
    </source>
</reference>
<dbReference type="PANTHER" id="PTHR43877">
    <property type="entry name" value="AMINOALKYLPHOSPHONATE N-ACETYLTRANSFERASE-RELATED-RELATED"/>
    <property type="match status" value="1"/>
</dbReference>
<feature type="domain" description="N-acetyltransferase" evidence="3">
    <location>
        <begin position="7"/>
        <end position="173"/>
    </location>
</feature>
<dbReference type="RefSeq" id="WP_055747374.1">
    <property type="nucleotide sequence ID" value="NZ_LJJB01000013.1"/>
</dbReference>
<proteinExistence type="predicted"/>
<name>A0ABR5N2P4_BRECH</name>
<dbReference type="EMBL" id="LJJB01000013">
    <property type="protein sequence ID" value="KQL44782.1"/>
    <property type="molecule type" value="Genomic_DNA"/>
</dbReference>